<evidence type="ECO:0000313" key="1">
    <source>
        <dbReference type="EMBL" id="KAH7925132.1"/>
    </source>
</evidence>
<organism evidence="1 2">
    <name type="scientific">Leucogyrophana mollusca</name>
    <dbReference type="NCBI Taxonomy" id="85980"/>
    <lineage>
        <taxon>Eukaryota</taxon>
        <taxon>Fungi</taxon>
        <taxon>Dikarya</taxon>
        <taxon>Basidiomycota</taxon>
        <taxon>Agaricomycotina</taxon>
        <taxon>Agaricomycetes</taxon>
        <taxon>Agaricomycetidae</taxon>
        <taxon>Boletales</taxon>
        <taxon>Boletales incertae sedis</taxon>
        <taxon>Leucogyrophana</taxon>
    </lineage>
</organism>
<comment type="caution">
    <text evidence="1">The sequence shown here is derived from an EMBL/GenBank/DDBJ whole genome shotgun (WGS) entry which is preliminary data.</text>
</comment>
<sequence>MYPSKVLAAAVVLSSAFYTSSGLVLPRDDGDKSTQTSQSPQGPQTTVPPVTTQSSPSSLPTQSTQSTKTSESSHVSPTQSSLSQSSKSVQPPTTSAPQTGQSVVPPQPAGAGASCDGILDWRPNTAYTAGNQTVYMSELWTAKQWSYNNPPKDAAMEWTPSGPCSGSPTPKPNVMVSCVGIAAWNRSVLYDIGSKVTYNTHLWYAPYWASSNTPGDYSGAWVNQGACSSN</sequence>
<keyword evidence="2" id="KW-1185">Reference proteome</keyword>
<name>A0ACB8BHA0_9AGAM</name>
<gene>
    <name evidence="1" type="ORF">BV22DRAFT_1046957</name>
</gene>
<dbReference type="Proteomes" id="UP000790709">
    <property type="component" value="Unassembled WGS sequence"/>
</dbReference>
<protein>
    <submittedName>
        <fullName evidence="1">Uncharacterized protein</fullName>
    </submittedName>
</protein>
<dbReference type="EMBL" id="MU266408">
    <property type="protein sequence ID" value="KAH7925132.1"/>
    <property type="molecule type" value="Genomic_DNA"/>
</dbReference>
<evidence type="ECO:0000313" key="2">
    <source>
        <dbReference type="Proteomes" id="UP000790709"/>
    </source>
</evidence>
<reference evidence="1" key="1">
    <citation type="journal article" date="2021" name="New Phytol.">
        <title>Evolutionary innovations through gain and loss of genes in the ectomycorrhizal Boletales.</title>
        <authorList>
            <person name="Wu G."/>
            <person name="Miyauchi S."/>
            <person name="Morin E."/>
            <person name="Kuo A."/>
            <person name="Drula E."/>
            <person name="Varga T."/>
            <person name="Kohler A."/>
            <person name="Feng B."/>
            <person name="Cao Y."/>
            <person name="Lipzen A."/>
            <person name="Daum C."/>
            <person name="Hundley H."/>
            <person name="Pangilinan J."/>
            <person name="Johnson J."/>
            <person name="Barry K."/>
            <person name="LaButti K."/>
            <person name="Ng V."/>
            <person name="Ahrendt S."/>
            <person name="Min B."/>
            <person name="Choi I.G."/>
            <person name="Park H."/>
            <person name="Plett J.M."/>
            <person name="Magnuson J."/>
            <person name="Spatafora J.W."/>
            <person name="Nagy L.G."/>
            <person name="Henrissat B."/>
            <person name="Grigoriev I.V."/>
            <person name="Yang Z.L."/>
            <person name="Xu J."/>
            <person name="Martin F.M."/>
        </authorList>
    </citation>
    <scope>NUCLEOTIDE SEQUENCE</scope>
    <source>
        <strain evidence="1">KUC20120723A-06</strain>
    </source>
</reference>
<proteinExistence type="predicted"/>
<accession>A0ACB8BHA0</accession>